<dbReference type="PANTHER" id="PTHR42732">
    <property type="entry name" value="BETA-GALACTOSIDASE"/>
    <property type="match status" value="1"/>
</dbReference>
<sequence>VLKIAKSYGINHYRFHSCTPPKAAFEAADRVGIYMQPELYHFGTNLGKKPGATEYNLEEGLRILETYGNHPSFVMFTLGNEMRGSREIRAELLRKFRAFDDSRLYAQASNYDFRD</sequence>
<comment type="caution">
    <text evidence="2">The sequence shown here is derived from an EMBL/GenBank/DDBJ whole genome shotgun (WGS) entry which is preliminary data.</text>
</comment>
<gene>
    <name evidence="2" type="ORF">S01H4_40386</name>
</gene>
<dbReference type="Pfam" id="PF02836">
    <property type="entry name" value="Glyco_hydro_2_C"/>
    <property type="match status" value="1"/>
</dbReference>
<dbReference type="GO" id="GO:0005975">
    <property type="term" value="P:carbohydrate metabolic process"/>
    <property type="evidence" value="ECO:0007669"/>
    <property type="project" value="InterPro"/>
</dbReference>
<dbReference type="InterPro" id="IPR051913">
    <property type="entry name" value="GH2_Domain-Containing"/>
</dbReference>
<dbReference type="AlphaFoldDB" id="X1D9V8"/>
<dbReference type="GO" id="GO:0004553">
    <property type="term" value="F:hydrolase activity, hydrolyzing O-glycosyl compounds"/>
    <property type="evidence" value="ECO:0007669"/>
    <property type="project" value="InterPro"/>
</dbReference>
<dbReference type="InterPro" id="IPR006103">
    <property type="entry name" value="Glyco_hydro_2_cat"/>
</dbReference>
<proteinExistence type="predicted"/>
<protein>
    <recommendedName>
        <fullName evidence="1">Glycoside hydrolase family 2 catalytic domain-containing protein</fullName>
    </recommendedName>
</protein>
<accession>X1D9V8</accession>
<evidence type="ECO:0000259" key="1">
    <source>
        <dbReference type="Pfam" id="PF02836"/>
    </source>
</evidence>
<feature type="non-terminal residue" evidence="2">
    <location>
        <position position="1"/>
    </location>
</feature>
<organism evidence="2">
    <name type="scientific">marine sediment metagenome</name>
    <dbReference type="NCBI Taxonomy" id="412755"/>
    <lineage>
        <taxon>unclassified sequences</taxon>
        <taxon>metagenomes</taxon>
        <taxon>ecological metagenomes</taxon>
    </lineage>
</organism>
<dbReference type="EMBL" id="BART01021984">
    <property type="protein sequence ID" value="GAH05070.1"/>
    <property type="molecule type" value="Genomic_DNA"/>
</dbReference>
<dbReference type="PANTHER" id="PTHR42732:SF2">
    <property type="entry name" value="BETA-MANNOSIDASE"/>
    <property type="match status" value="1"/>
</dbReference>
<dbReference type="InterPro" id="IPR017853">
    <property type="entry name" value="GH"/>
</dbReference>
<evidence type="ECO:0000313" key="2">
    <source>
        <dbReference type="EMBL" id="GAH05070.1"/>
    </source>
</evidence>
<feature type="domain" description="Glycoside hydrolase family 2 catalytic" evidence="1">
    <location>
        <begin position="25"/>
        <end position="105"/>
    </location>
</feature>
<reference evidence="2" key="1">
    <citation type="journal article" date="2014" name="Front. Microbiol.">
        <title>High frequency of phylogenetically diverse reductive dehalogenase-homologous genes in deep subseafloor sedimentary metagenomes.</title>
        <authorList>
            <person name="Kawai M."/>
            <person name="Futagami T."/>
            <person name="Toyoda A."/>
            <person name="Takaki Y."/>
            <person name="Nishi S."/>
            <person name="Hori S."/>
            <person name="Arai W."/>
            <person name="Tsubouchi T."/>
            <person name="Morono Y."/>
            <person name="Uchiyama I."/>
            <person name="Ito T."/>
            <person name="Fujiyama A."/>
            <person name="Inagaki F."/>
            <person name="Takami H."/>
        </authorList>
    </citation>
    <scope>NUCLEOTIDE SEQUENCE</scope>
    <source>
        <strain evidence="2">Expedition CK06-06</strain>
    </source>
</reference>
<name>X1D9V8_9ZZZZ</name>
<dbReference type="SUPFAM" id="SSF51445">
    <property type="entry name" value="(Trans)glycosidases"/>
    <property type="match status" value="1"/>
</dbReference>
<dbReference type="Gene3D" id="3.20.20.80">
    <property type="entry name" value="Glycosidases"/>
    <property type="match status" value="1"/>
</dbReference>